<name>A0AAW1JK68_SAPOF</name>
<accession>A0AAW1JK68</accession>
<dbReference type="EMBL" id="JBDFQZ010000007">
    <property type="protein sequence ID" value="KAK9704919.1"/>
    <property type="molecule type" value="Genomic_DNA"/>
</dbReference>
<evidence type="ECO:0000313" key="1">
    <source>
        <dbReference type="EMBL" id="KAK9704919.1"/>
    </source>
</evidence>
<evidence type="ECO:0000313" key="2">
    <source>
        <dbReference type="Proteomes" id="UP001443914"/>
    </source>
</evidence>
<protein>
    <submittedName>
        <fullName evidence="1">Uncharacterized protein</fullName>
    </submittedName>
</protein>
<dbReference type="Proteomes" id="UP001443914">
    <property type="component" value="Unassembled WGS sequence"/>
</dbReference>
<sequence length="172" mass="19043">MEISTLWSALTGLPGKTHNDTNSMITHPCLRLLHRFLNNTFLGLGSTAKAPNESVELLWSMLPFGRGVPDWVNIFVWAYVRKTKAVKGKMTKGKITMGGLITMIGAGVGIKLSDHDKLAGNSYFDVDGLADAKMITRIPRGQNPVDIVHWLYGPDNVKYLDLPRPIENPLPF</sequence>
<proteinExistence type="predicted"/>
<dbReference type="AlphaFoldDB" id="A0AAW1JK68"/>
<gene>
    <name evidence="1" type="ORF">RND81_07G020200</name>
</gene>
<reference evidence="1" key="1">
    <citation type="submission" date="2024-03" db="EMBL/GenBank/DDBJ databases">
        <title>WGS assembly of Saponaria officinalis var. Norfolk2.</title>
        <authorList>
            <person name="Jenkins J."/>
            <person name="Shu S."/>
            <person name="Grimwood J."/>
            <person name="Barry K."/>
            <person name="Goodstein D."/>
            <person name="Schmutz J."/>
            <person name="Leebens-Mack J."/>
            <person name="Osbourn A."/>
        </authorList>
    </citation>
    <scope>NUCLEOTIDE SEQUENCE [LARGE SCALE GENOMIC DNA]</scope>
    <source>
        <strain evidence="1">JIC</strain>
    </source>
</reference>
<comment type="caution">
    <text evidence="1">The sequence shown here is derived from an EMBL/GenBank/DDBJ whole genome shotgun (WGS) entry which is preliminary data.</text>
</comment>
<keyword evidence="2" id="KW-1185">Reference proteome</keyword>
<organism evidence="1 2">
    <name type="scientific">Saponaria officinalis</name>
    <name type="common">Common soapwort</name>
    <name type="synonym">Lychnis saponaria</name>
    <dbReference type="NCBI Taxonomy" id="3572"/>
    <lineage>
        <taxon>Eukaryota</taxon>
        <taxon>Viridiplantae</taxon>
        <taxon>Streptophyta</taxon>
        <taxon>Embryophyta</taxon>
        <taxon>Tracheophyta</taxon>
        <taxon>Spermatophyta</taxon>
        <taxon>Magnoliopsida</taxon>
        <taxon>eudicotyledons</taxon>
        <taxon>Gunneridae</taxon>
        <taxon>Pentapetalae</taxon>
        <taxon>Caryophyllales</taxon>
        <taxon>Caryophyllaceae</taxon>
        <taxon>Caryophylleae</taxon>
        <taxon>Saponaria</taxon>
    </lineage>
</organism>